<dbReference type="RefSeq" id="WP_248343485.1">
    <property type="nucleotide sequence ID" value="NZ_AP025592.1"/>
</dbReference>
<proteinExistence type="predicted"/>
<dbReference type="Pfam" id="PF03358">
    <property type="entry name" value="FMN_red"/>
    <property type="match status" value="1"/>
</dbReference>
<protein>
    <submittedName>
        <fullName evidence="4">Flavodoxin family protein</fullName>
    </submittedName>
</protein>
<evidence type="ECO:0000259" key="3">
    <source>
        <dbReference type="Pfam" id="PF03358"/>
    </source>
</evidence>
<keyword evidence="1" id="KW-0285">Flavoprotein</keyword>
<name>A0ABN6N1V0_9BACT</name>
<gene>
    <name evidence="4" type="ORF">AMPC_00140</name>
</gene>
<dbReference type="PANTHER" id="PTHR43278">
    <property type="entry name" value="NAD(P)H-DEPENDENT FMN-CONTAINING OXIDOREDUCTASE YWQN-RELATED"/>
    <property type="match status" value="1"/>
</dbReference>
<dbReference type="Gene3D" id="3.40.50.360">
    <property type="match status" value="1"/>
</dbReference>
<evidence type="ECO:0000256" key="2">
    <source>
        <dbReference type="ARBA" id="ARBA00022643"/>
    </source>
</evidence>
<evidence type="ECO:0000256" key="1">
    <source>
        <dbReference type="ARBA" id="ARBA00022630"/>
    </source>
</evidence>
<dbReference type="Proteomes" id="UP001162734">
    <property type="component" value="Chromosome"/>
</dbReference>
<evidence type="ECO:0000313" key="5">
    <source>
        <dbReference type="Proteomes" id="UP001162734"/>
    </source>
</evidence>
<keyword evidence="2" id="KW-0288">FMN</keyword>
<evidence type="ECO:0000313" key="4">
    <source>
        <dbReference type="EMBL" id="BDG06901.1"/>
    </source>
</evidence>
<dbReference type="PANTHER" id="PTHR43278:SF4">
    <property type="entry name" value="NAD(P)H-DEPENDENT FMN-CONTAINING OXIDOREDUCTASE YWQN-RELATED"/>
    <property type="match status" value="1"/>
</dbReference>
<feature type="domain" description="NADPH-dependent FMN reductase-like" evidence="3">
    <location>
        <begin position="1"/>
        <end position="157"/>
    </location>
</feature>
<organism evidence="4 5">
    <name type="scientific">Anaeromyxobacter paludicola</name>
    <dbReference type="NCBI Taxonomy" id="2918171"/>
    <lineage>
        <taxon>Bacteria</taxon>
        <taxon>Pseudomonadati</taxon>
        <taxon>Myxococcota</taxon>
        <taxon>Myxococcia</taxon>
        <taxon>Myxococcales</taxon>
        <taxon>Cystobacterineae</taxon>
        <taxon>Anaeromyxobacteraceae</taxon>
        <taxon>Anaeromyxobacter</taxon>
    </lineage>
</organism>
<reference evidence="5" key="1">
    <citation type="journal article" date="2022" name="Int. J. Syst. Evol. Microbiol.">
        <title>Anaeromyxobacter oryzae sp. nov., Anaeromyxobacter diazotrophicus sp. nov. and Anaeromyxobacter paludicola sp. nov., isolated from paddy soils.</title>
        <authorList>
            <person name="Itoh H."/>
            <person name="Xu Z."/>
            <person name="Mise K."/>
            <person name="Masuda Y."/>
            <person name="Ushijima N."/>
            <person name="Hayakawa C."/>
            <person name="Shiratori Y."/>
            <person name="Senoo K."/>
        </authorList>
    </citation>
    <scope>NUCLEOTIDE SEQUENCE [LARGE SCALE GENOMIC DNA]</scope>
    <source>
        <strain evidence="5">Red630</strain>
    </source>
</reference>
<dbReference type="InterPro" id="IPR051796">
    <property type="entry name" value="ISF_SsuE-like"/>
</dbReference>
<sequence>MKVVAFNGSARKDGNTAILLRRVLGELEREGIETEVVHLAGQPIHGCTGCRRCGARKDRHCARGDDAVNGFIDKMLAADGVLLGSPTYFTDVSTEMKALIDRCGFVAKANGDMFRRKVGAAVVAVRRAGSTHAFDTMNHFFTINQMIVPGSSYWNVGVGLEPGDVEKDEEGLRTMAVLGENMAWLLKRIGAGAR</sequence>
<dbReference type="EMBL" id="AP025592">
    <property type="protein sequence ID" value="BDG06901.1"/>
    <property type="molecule type" value="Genomic_DNA"/>
</dbReference>
<dbReference type="SUPFAM" id="SSF52218">
    <property type="entry name" value="Flavoproteins"/>
    <property type="match status" value="1"/>
</dbReference>
<accession>A0ABN6N1V0</accession>
<dbReference type="InterPro" id="IPR029039">
    <property type="entry name" value="Flavoprotein-like_sf"/>
</dbReference>
<dbReference type="InterPro" id="IPR005025">
    <property type="entry name" value="FMN_Rdtase-like_dom"/>
</dbReference>
<keyword evidence="5" id="KW-1185">Reference proteome</keyword>